<name>A0A7J8UEK3_9ROSI</name>
<feature type="non-terminal residue" evidence="2">
    <location>
        <position position="1"/>
    </location>
</feature>
<proteinExistence type="predicted"/>
<accession>A0A7J8UEK3</accession>
<gene>
    <name evidence="2" type="ORF">Goklo_016475</name>
</gene>
<dbReference type="GO" id="GO:0004523">
    <property type="term" value="F:RNA-DNA hybrid ribonuclease activity"/>
    <property type="evidence" value="ECO:0007669"/>
    <property type="project" value="InterPro"/>
</dbReference>
<dbReference type="InterPro" id="IPR002156">
    <property type="entry name" value="RNaseH_domain"/>
</dbReference>
<dbReference type="CDD" id="cd06222">
    <property type="entry name" value="RNase_H_like"/>
    <property type="match status" value="1"/>
</dbReference>
<dbReference type="EMBL" id="JABFAB010000005">
    <property type="protein sequence ID" value="MBA0648833.1"/>
    <property type="molecule type" value="Genomic_DNA"/>
</dbReference>
<feature type="domain" description="RNase H type-1" evidence="1">
    <location>
        <begin position="48"/>
        <end position="167"/>
    </location>
</feature>
<dbReference type="PANTHER" id="PTHR47723:SF19">
    <property type="entry name" value="POLYNUCLEOTIDYL TRANSFERASE, RIBONUCLEASE H-LIKE SUPERFAMILY PROTEIN"/>
    <property type="match status" value="1"/>
</dbReference>
<dbReference type="AlphaFoldDB" id="A0A7J8UEK3"/>
<evidence type="ECO:0000313" key="2">
    <source>
        <dbReference type="EMBL" id="MBA0648833.1"/>
    </source>
</evidence>
<protein>
    <recommendedName>
        <fullName evidence="1">RNase H type-1 domain-containing protein</fullName>
    </recommendedName>
</protein>
<dbReference type="Pfam" id="PF13456">
    <property type="entry name" value="RVT_3"/>
    <property type="match status" value="1"/>
</dbReference>
<dbReference type="InterPro" id="IPR053151">
    <property type="entry name" value="RNase_H-like"/>
</dbReference>
<dbReference type="InterPro" id="IPR036397">
    <property type="entry name" value="RNaseH_sf"/>
</dbReference>
<sequence length="171" mass="19316">SGDETVIHALRNFPKSWGVLVAGGFDNRLLTKEDYKWEKPSEGVAKVNVDASMKENRTGLGITLRDSDDFVLCGRAIFIDKAANSEWAKLDALLEGIRLAQSLNLDKIIFEMDYACMVNYLCKYKEGITTFGYRIKEVREMLDSFSKAEAKWVNRGGNKVADFLCKWSLSN</sequence>
<dbReference type="InterPro" id="IPR044730">
    <property type="entry name" value="RNase_H-like_dom_plant"/>
</dbReference>
<evidence type="ECO:0000313" key="3">
    <source>
        <dbReference type="Proteomes" id="UP000593573"/>
    </source>
</evidence>
<dbReference type="PANTHER" id="PTHR47723">
    <property type="entry name" value="OS05G0353850 PROTEIN"/>
    <property type="match status" value="1"/>
</dbReference>
<comment type="caution">
    <text evidence="2">The sequence shown here is derived from an EMBL/GenBank/DDBJ whole genome shotgun (WGS) entry which is preliminary data.</text>
</comment>
<keyword evidence="3" id="KW-1185">Reference proteome</keyword>
<evidence type="ECO:0000259" key="1">
    <source>
        <dbReference type="Pfam" id="PF13456"/>
    </source>
</evidence>
<reference evidence="2 3" key="1">
    <citation type="journal article" date="2019" name="Genome Biol. Evol.">
        <title>Insights into the evolution of the New World diploid cottons (Gossypium, subgenus Houzingenia) based on genome sequencing.</title>
        <authorList>
            <person name="Grover C.E."/>
            <person name="Arick M.A. 2nd"/>
            <person name="Thrash A."/>
            <person name="Conover J.L."/>
            <person name="Sanders W.S."/>
            <person name="Peterson D.G."/>
            <person name="Frelichowski J.E."/>
            <person name="Scheffler J.A."/>
            <person name="Scheffler B.E."/>
            <person name="Wendel J.F."/>
        </authorList>
    </citation>
    <scope>NUCLEOTIDE SEQUENCE [LARGE SCALE GENOMIC DNA]</scope>
    <source>
        <strain evidence="2">57</strain>
        <tissue evidence="2">Leaf</tissue>
    </source>
</reference>
<dbReference type="OrthoDB" id="990175at2759"/>
<dbReference type="SUPFAM" id="SSF53098">
    <property type="entry name" value="Ribonuclease H-like"/>
    <property type="match status" value="1"/>
</dbReference>
<dbReference type="GO" id="GO:0003676">
    <property type="term" value="F:nucleic acid binding"/>
    <property type="evidence" value="ECO:0007669"/>
    <property type="project" value="InterPro"/>
</dbReference>
<dbReference type="InterPro" id="IPR012337">
    <property type="entry name" value="RNaseH-like_sf"/>
</dbReference>
<dbReference type="Gene3D" id="3.30.420.10">
    <property type="entry name" value="Ribonuclease H-like superfamily/Ribonuclease H"/>
    <property type="match status" value="1"/>
</dbReference>
<organism evidence="2 3">
    <name type="scientific">Gossypium klotzschianum</name>
    <dbReference type="NCBI Taxonomy" id="34286"/>
    <lineage>
        <taxon>Eukaryota</taxon>
        <taxon>Viridiplantae</taxon>
        <taxon>Streptophyta</taxon>
        <taxon>Embryophyta</taxon>
        <taxon>Tracheophyta</taxon>
        <taxon>Spermatophyta</taxon>
        <taxon>Magnoliopsida</taxon>
        <taxon>eudicotyledons</taxon>
        <taxon>Gunneridae</taxon>
        <taxon>Pentapetalae</taxon>
        <taxon>rosids</taxon>
        <taxon>malvids</taxon>
        <taxon>Malvales</taxon>
        <taxon>Malvaceae</taxon>
        <taxon>Malvoideae</taxon>
        <taxon>Gossypium</taxon>
    </lineage>
</organism>
<dbReference type="Proteomes" id="UP000593573">
    <property type="component" value="Unassembled WGS sequence"/>
</dbReference>